<name>A0A853ZXG2_9PSED</name>
<dbReference type="InterPro" id="IPR020019">
    <property type="entry name" value="AcTrfase_PglD-like"/>
</dbReference>
<dbReference type="AlphaFoldDB" id="A0A853ZXG2"/>
<dbReference type="GO" id="GO:0016740">
    <property type="term" value="F:transferase activity"/>
    <property type="evidence" value="ECO:0007669"/>
    <property type="project" value="UniProtKB-KW"/>
</dbReference>
<evidence type="ECO:0000256" key="4">
    <source>
        <dbReference type="PIRSR" id="PIRSR620019-1"/>
    </source>
</evidence>
<dbReference type="Proteomes" id="UP000185990">
    <property type="component" value="Unassembled WGS sequence"/>
</dbReference>
<evidence type="ECO:0000259" key="6">
    <source>
        <dbReference type="Pfam" id="PF17836"/>
    </source>
</evidence>
<comment type="caution">
    <text evidence="7">The sequence shown here is derived from an EMBL/GenBank/DDBJ whole genome shotgun (WGS) entry which is preliminary data.</text>
</comment>
<comment type="similarity">
    <text evidence="1">Belongs to the transferase hexapeptide repeat family.</text>
</comment>
<sequence length="205" mass="21011">MKRLAIVGAGGHGKVVADTAECCGWEIIEFFEDNWSGRETNGAWRIAGDTSTLLNHAREYDGVVVAIGNNTVRHAKLMELVGVGAQLVSLIHPHAMISRYAAIGMGSVVFAGVVVNAGAQIGSGAILNTGCSVDHDCVLEDAVHVSPGARLAGAVQVGSKSWIGIGACVRQSIHIGSHVTVGAGAAVVSDVADSQTVVGVPARPR</sequence>
<dbReference type="InterPro" id="IPR050179">
    <property type="entry name" value="Trans_hexapeptide_repeat"/>
</dbReference>
<evidence type="ECO:0000256" key="1">
    <source>
        <dbReference type="ARBA" id="ARBA00007274"/>
    </source>
</evidence>
<dbReference type="InterPro" id="IPR018357">
    <property type="entry name" value="Hexapep_transf_CS"/>
</dbReference>
<feature type="site" description="Increases basicity of active site His" evidence="4">
    <location>
        <position position="136"/>
    </location>
</feature>
<evidence type="ECO:0000256" key="2">
    <source>
        <dbReference type="ARBA" id="ARBA00022679"/>
    </source>
</evidence>
<dbReference type="NCBIfam" id="TIGR03570">
    <property type="entry name" value="NeuD_NnaD"/>
    <property type="match status" value="1"/>
</dbReference>
<reference evidence="7 8" key="1">
    <citation type="submission" date="2016-11" db="EMBL/GenBank/DDBJ databases">
        <title>Draft genome of Pseudomonas versuta A4R1.12.</title>
        <authorList>
            <person name="See-Too W.-S."/>
        </authorList>
    </citation>
    <scope>NUCLEOTIDE SEQUENCE [LARGE SCALE GENOMIC DNA]</scope>
    <source>
        <strain evidence="7 8">A4R1.12</strain>
    </source>
</reference>
<feature type="binding site" evidence="5">
    <location>
        <position position="165"/>
    </location>
    <ligand>
        <name>acetyl-CoA</name>
        <dbReference type="ChEBI" id="CHEBI:57288"/>
    </ligand>
</feature>
<dbReference type="SUPFAM" id="SSF51161">
    <property type="entry name" value="Trimeric LpxA-like enzymes"/>
    <property type="match status" value="1"/>
</dbReference>
<keyword evidence="3" id="KW-0677">Repeat</keyword>
<gene>
    <name evidence="7" type="ORF">BOH74_03815</name>
</gene>
<feature type="binding site" evidence="5">
    <location>
        <position position="68"/>
    </location>
    <ligand>
        <name>substrate</name>
    </ligand>
</feature>
<keyword evidence="2" id="KW-0808">Transferase</keyword>
<dbReference type="InterPro" id="IPR041561">
    <property type="entry name" value="PglD_N"/>
</dbReference>
<dbReference type="PANTHER" id="PTHR43300">
    <property type="entry name" value="ACETYLTRANSFERASE"/>
    <property type="match status" value="1"/>
</dbReference>
<dbReference type="InterPro" id="IPR011004">
    <property type="entry name" value="Trimer_LpxA-like_sf"/>
</dbReference>
<feature type="domain" description="PglD N-terminal" evidence="6">
    <location>
        <begin position="3"/>
        <end position="77"/>
    </location>
</feature>
<evidence type="ECO:0000313" key="8">
    <source>
        <dbReference type="Proteomes" id="UP000185990"/>
    </source>
</evidence>
<evidence type="ECO:0000313" key="7">
    <source>
        <dbReference type="EMBL" id="OKA28089.1"/>
    </source>
</evidence>
<dbReference type="PANTHER" id="PTHR43300:SF7">
    <property type="entry name" value="UDP-N-ACETYLBACILLOSAMINE N-ACETYLTRANSFERASE"/>
    <property type="match status" value="1"/>
</dbReference>
<proteinExistence type="inferred from homology"/>
<dbReference type="EMBL" id="MPJD01000005">
    <property type="protein sequence ID" value="OKA28089.1"/>
    <property type="molecule type" value="Genomic_DNA"/>
</dbReference>
<protein>
    <submittedName>
        <fullName evidence="7">Acetyltransferase</fullName>
    </submittedName>
</protein>
<accession>A0A853ZXG2</accession>
<dbReference type="PROSITE" id="PS00101">
    <property type="entry name" value="HEXAPEP_TRANSFERASES"/>
    <property type="match status" value="1"/>
</dbReference>
<dbReference type="Gene3D" id="2.160.10.10">
    <property type="entry name" value="Hexapeptide repeat proteins"/>
    <property type="match status" value="1"/>
</dbReference>
<dbReference type="Pfam" id="PF17836">
    <property type="entry name" value="PglD_N"/>
    <property type="match status" value="1"/>
</dbReference>
<feature type="active site" description="Proton acceptor" evidence="4">
    <location>
        <position position="135"/>
    </location>
</feature>
<feature type="binding site" evidence="5">
    <location>
        <position position="144"/>
    </location>
    <ligand>
        <name>acetyl-CoA</name>
        <dbReference type="ChEBI" id="CHEBI:57288"/>
    </ligand>
</feature>
<dbReference type="CDD" id="cd03360">
    <property type="entry name" value="LbH_AT_putative"/>
    <property type="match status" value="1"/>
</dbReference>
<organism evidence="7 8">
    <name type="scientific">Pseudomonas versuta</name>
    <dbReference type="NCBI Taxonomy" id="1788301"/>
    <lineage>
        <taxon>Bacteria</taxon>
        <taxon>Pseudomonadati</taxon>
        <taxon>Pseudomonadota</taxon>
        <taxon>Gammaproteobacteria</taxon>
        <taxon>Pseudomonadales</taxon>
        <taxon>Pseudomonadaceae</taxon>
        <taxon>Pseudomonas</taxon>
    </lineage>
</organism>
<evidence type="ECO:0000256" key="3">
    <source>
        <dbReference type="ARBA" id="ARBA00022737"/>
    </source>
</evidence>
<dbReference type="RefSeq" id="WP_073508988.1">
    <property type="nucleotide sequence ID" value="NZ_MPJD01000005.1"/>
</dbReference>
<evidence type="ECO:0000256" key="5">
    <source>
        <dbReference type="PIRSR" id="PIRSR620019-2"/>
    </source>
</evidence>
<dbReference type="Gene3D" id="3.40.50.20">
    <property type="match status" value="1"/>
</dbReference>